<comment type="caution">
    <text evidence="1">The sequence shown here is derived from an EMBL/GenBank/DDBJ whole genome shotgun (WGS) entry which is preliminary data.</text>
</comment>
<sequence length="51" mass="5900">MNPDPSLVEELTVLMNKLYEGGYIEVAKRLEEARRIMLELERELLLPPATD</sequence>
<reference evidence="1" key="1">
    <citation type="submission" date="2024-07" db="EMBL/GenBank/DDBJ databases">
        <title>Metagenome and Metagenome-Assembled Genomes of Archaea from a hot spring from the geothermal field of Los Azufres, Mexico.</title>
        <authorList>
            <person name="Marin-Paredes R."/>
            <person name="Martinez-Romero E."/>
            <person name="Servin-Garciduenas L.E."/>
        </authorList>
    </citation>
    <scope>NUCLEOTIDE SEQUENCE</scope>
</reference>
<organism evidence="1 2">
    <name type="scientific">Thermoproteus sp. AZ2</name>
    <dbReference type="NCBI Taxonomy" id="1609232"/>
    <lineage>
        <taxon>Archaea</taxon>
        <taxon>Thermoproteota</taxon>
        <taxon>Thermoprotei</taxon>
        <taxon>Thermoproteales</taxon>
        <taxon>Thermoproteaceae</taxon>
        <taxon>Thermoproteus</taxon>
    </lineage>
</organism>
<accession>A0ACC6UZN6</accession>
<dbReference type="EMBL" id="JZWT02000005">
    <property type="protein sequence ID" value="MFB6490121.1"/>
    <property type="molecule type" value="Genomic_DNA"/>
</dbReference>
<gene>
    <name evidence="1" type="ORF">TU35_002550</name>
</gene>
<dbReference type="Proteomes" id="UP000033636">
    <property type="component" value="Unassembled WGS sequence"/>
</dbReference>
<evidence type="ECO:0000313" key="2">
    <source>
        <dbReference type="Proteomes" id="UP000033636"/>
    </source>
</evidence>
<name>A0ACC6UZN6_9CREN</name>
<proteinExistence type="predicted"/>
<protein>
    <submittedName>
        <fullName evidence="1">Uncharacterized protein</fullName>
    </submittedName>
</protein>
<evidence type="ECO:0000313" key="1">
    <source>
        <dbReference type="EMBL" id="MFB6490121.1"/>
    </source>
</evidence>